<feature type="transmembrane region" description="Helical" evidence="10">
    <location>
        <begin position="113"/>
        <end position="137"/>
    </location>
</feature>
<comment type="similarity">
    <text evidence="2 9">Belongs to the membrane-bound acyltransferase family.</text>
</comment>
<feature type="transmembrane region" description="Helical" evidence="10">
    <location>
        <begin position="468"/>
        <end position="486"/>
    </location>
</feature>
<keyword evidence="3 9" id="KW-1003">Cell membrane</keyword>
<feature type="transmembrane region" description="Helical" evidence="10">
    <location>
        <begin position="316"/>
        <end position="346"/>
    </location>
</feature>
<protein>
    <submittedName>
        <fullName evidence="11">Peptidoglycan O-acetyltransferase</fullName>
        <ecNumber evidence="11">2.3.1.-</ecNumber>
    </submittedName>
</protein>
<evidence type="ECO:0000313" key="12">
    <source>
        <dbReference type="Proteomes" id="UP000319817"/>
    </source>
</evidence>
<keyword evidence="6 10" id="KW-1133">Transmembrane helix</keyword>
<evidence type="ECO:0000256" key="3">
    <source>
        <dbReference type="ARBA" id="ARBA00022475"/>
    </source>
</evidence>
<dbReference type="EC" id="2.3.1.-" evidence="11"/>
<name>A0A517NNS7_9BACT</name>
<evidence type="ECO:0000256" key="6">
    <source>
        <dbReference type="ARBA" id="ARBA00022989"/>
    </source>
</evidence>
<gene>
    <name evidence="11" type="primary">patA_1</name>
    <name evidence="11" type="ORF">K239x_07180</name>
</gene>
<dbReference type="PIRSF" id="PIRSF016636">
    <property type="entry name" value="AlgI_DltB"/>
    <property type="match status" value="1"/>
</dbReference>
<keyword evidence="7 9" id="KW-0472">Membrane</keyword>
<keyword evidence="8 9" id="KW-0012">Acyltransferase</keyword>
<evidence type="ECO:0000256" key="9">
    <source>
        <dbReference type="PIRNR" id="PIRNR016636"/>
    </source>
</evidence>
<dbReference type="PANTHER" id="PTHR13285:SF23">
    <property type="entry name" value="TEICHOIC ACID D-ALANYLTRANSFERASE"/>
    <property type="match status" value="1"/>
</dbReference>
<dbReference type="PIRSF" id="PIRSF500217">
    <property type="entry name" value="AlgI"/>
    <property type="match status" value="1"/>
</dbReference>
<dbReference type="PANTHER" id="PTHR13285">
    <property type="entry name" value="ACYLTRANSFERASE"/>
    <property type="match status" value="1"/>
</dbReference>
<keyword evidence="5 10" id="KW-0812">Transmembrane</keyword>
<dbReference type="Pfam" id="PF03062">
    <property type="entry name" value="MBOAT"/>
    <property type="match status" value="1"/>
</dbReference>
<feature type="transmembrane region" description="Helical" evidence="10">
    <location>
        <begin position="6"/>
        <end position="23"/>
    </location>
</feature>
<feature type="transmembrane region" description="Helical" evidence="10">
    <location>
        <begin position="188"/>
        <end position="206"/>
    </location>
</feature>
<dbReference type="RefSeq" id="WP_145416259.1">
    <property type="nucleotide sequence ID" value="NZ_CP036526.1"/>
</dbReference>
<feature type="transmembrane region" description="Helical" evidence="10">
    <location>
        <begin position="52"/>
        <end position="70"/>
    </location>
</feature>
<accession>A0A517NNS7</accession>
<sequence>MLFNSYSFLFLFLPICLIGYWGLRHQGWARPAIAWLVICSLAFYAWWNPSYLALLMGSVSFNYVCSVGLARFSSAKARKATLLTAIVANLSMLTYFKYAVFSIESLNAIIGTSYSIGSILLPIGISFFTFQQIAFLVDSYRDRSGTPNFLDFCLFVAFFPQLIAGPIVHHKQMMPQFSQIGSGRLRTSHLAVGMTIFAIGLFKKVMIADEMAMHATPIFDAAYAGNTPTFLESWIGALSYTMQLYFDFSGYSDMAIGLARMFGIKLPVNFDSPYKATSIVEFWRRWHITLSQFLRDYLYIPLGGNKGGNLMRYRNLMITMLLGGLWHGAGWTFLAWGGLHGAYLMINHAVRNSPIPATATRLLGAHAFKAVCWATTFLAVVFAWVLFRAPTWEAATNIVSSMIGLNGLSMTSSVSRLHAITWIPLLFAFVLLLPNTQQLMSRYRPAFGFSKLDDKHPAVIAWHWRPSLGNAILIGSLFVLSIMHLNRVSEFVYYQF</sequence>
<evidence type="ECO:0000313" key="11">
    <source>
        <dbReference type="EMBL" id="QDT08776.1"/>
    </source>
</evidence>
<dbReference type="InterPro" id="IPR004299">
    <property type="entry name" value="MBOAT_fam"/>
</dbReference>
<feature type="transmembrane region" description="Helical" evidence="10">
    <location>
        <begin position="82"/>
        <end position="101"/>
    </location>
</feature>
<reference evidence="11 12" key="1">
    <citation type="submission" date="2019-02" db="EMBL/GenBank/DDBJ databases">
        <title>Deep-cultivation of Planctomycetes and their phenomic and genomic characterization uncovers novel biology.</title>
        <authorList>
            <person name="Wiegand S."/>
            <person name="Jogler M."/>
            <person name="Boedeker C."/>
            <person name="Pinto D."/>
            <person name="Vollmers J."/>
            <person name="Rivas-Marin E."/>
            <person name="Kohn T."/>
            <person name="Peeters S.H."/>
            <person name="Heuer A."/>
            <person name="Rast P."/>
            <person name="Oberbeckmann S."/>
            <person name="Bunk B."/>
            <person name="Jeske O."/>
            <person name="Meyerdierks A."/>
            <person name="Storesund J.E."/>
            <person name="Kallscheuer N."/>
            <person name="Luecker S."/>
            <person name="Lage O.M."/>
            <person name="Pohl T."/>
            <person name="Merkel B.J."/>
            <person name="Hornburger P."/>
            <person name="Mueller R.-W."/>
            <person name="Bruemmer F."/>
            <person name="Labrenz M."/>
            <person name="Spormann A.M."/>
            <person name="Op den Camp H."/>
            <person name="Overmann J."/>
            <person name="Amann R."/>
            <person name="Jetten M.S.M."/>
            <person name="Mascher T."/>
            <person name="Medema M.H."/>
            <person name="Devos D.P."/>
            <person name="Kaster A.-K."/>
            <person name="Ovreas L."/>
            <person name="Rohde M."/>
            <person name="Galperin M.Y."/>
            <person name="Jogler C."/>
        </authorList>
    </citation>
    <scope>NUCLEOTIDE SEQUENCE [LARGE SCALE GENOMIC DNA]</scope>
    <source>
        <strain evidence="11 12">K23_9</strain>
    </source>
</reference>
<evidence type="ECO:0000256" key="1">
    <source>
        <dbReference type="ARBA" id="ARBA00004651"/>
    </source>
</evidence>
<dbReference type="GO" id="GO:0016746">
    <property type="term" value="F:acyltransferase activity"/>
    <property type="evidence" value="ECO:0007669"/>
    <property type="project" value="UniProtKB-KW"/>
</dbReference>
<dbReference type="OrthoDB" id="9805788at2"/>
<evidence type="ECO:0000256" key="8">
    <source>
        <dbReference type="ARBA" id="ARBA00023315"/>
    </source>
</evidence>
<organism evidence="11 12">
    <name type="scientific">Stieleria marina</name>
    <dbReference type="NCBI Taxonomy" id="1930275"/>
    <lineage>
        <taxon>Bacteria</taxon>
        <taxon>Pseudomonadati</taxon>
        <taxon>Planctomycetota</taxon>
        <taxon>Planctomycetia</taxon>
        <taxon>Pirellulales</taxon>
        <taxon>Pirellulaceae</taxon>
        <taxon>Stieleria</taxon>
    </lineage>
</organism>
<dbReference type="InterPro" id="IPR051085">
    <property type="entry name" value="MB_O-acyltransferase"/>
</dbReference>
<feature type="transmembrane region" description="Helical" evidence="10">
    <location>
        <begin position="149"/>
        <end position="168"/>
    </location>
</feature>
<feature type="transmembrane region" description="Helical" evidence="10">
    <location>
        <begin position="28"/>
        <end position="46"/>
    </location>
</feature>
<dbReference type="EMBL" id="CP036526">
    <property type="protein sequence ID" value="QDT08776.1"/>
    <property type="molecule type" value="Genomic_DNA"/>
</dbReference>
<evidence type="ECO:0000256" key="10">
    <source>
        <dbReference type="SAM" id="Phobius"/>
    </source>
</evidence>
<keyword evidence="12" id="KW-1185">Reference proteome</keyword>
<keyword evidence="4 9" id="KW-0808">Transferase</keyword>
<dbReference type="InterPro" id="IPR024194">
    <property type="entry name" value="Ac/AlaTfrase_AlgI/DltB"/>
</dbReference>
<evidence type="ECO:0000256" key="5">
    <source>
        <dbReference type="ARBA" id="ARBA00022692"/>
    </source>
</evidence>
<evidence type="ECO:0000256" key="7">
    <source>
        <dbReference type="ARBA" id="ARBA00023136"/>
    </source>
</evidence>
<dbReference type="AlphaFoldDB" id="A0A517NNS7"/>
<evidence type="ECO:0000256" key="2">
    <source>
        <dbReference type="ARBA" id="ARBA00010323"/>
    </source>
</evidence>
<comment type="subcellular location">
    <subcellularLocation>
        <location evidence="1">Cell membrane</location>
        <topology evidence="1">Multi-pass membrane protein</topology>
    </subcellularLocation>
</comment>
<dbReference type="GO" id="GO:0042121">
    <property type="term" value="P:alginic acid biosynthetic process"/>
    <property type="evidence" value="ECO:0007669"/>
    <property type="project" value="InterPro"/>
</dbReference>
<feature type="transmembrane region" description="Helical" evidence="10">
    <location>
        <begin position="366"/>
        <end position="387"/>
    </location>
</feature>
<dbReference type="GO" id="GO:0005886">
    <property type="term" value="C:plasma membrane"/>
    <property type="evidence" value="ECO:0007669"/>
    <property type="project" value="UniProtKB-SubCell"/>
</dbReference>
<proteinExistence type="inferred from homology"/>
<feature type="transmembrane region" description="Helical" evidence="10">
    <location>
        <begin position="417"/>
        <end position="434"/>
    </location>
</feature>
<dbReference type="InterPro" id="IPR028362">
    <property type="entry name" value="AlgI"/>
</dbReference>
<dbReference type="Proteomes" id="UP000319817">
    <property type="component" value="Chromosome"/>
</dbReference>
<evidence type="ECO:0000256" key="4">
    <source>
        <dbReference type="ARBA" id="ARBA00022679"/>
    </source>
</evidence>